<dbReference type="Proteomes" id="UP001153076">
    <property type="component" value="Unassembled WGS sequence"/>
</dbReference>
<dbReference type="EMBL" id="JAKOGI010000436">
    <property type="protein sequence ID" value="KAJ8435076.1"/>
    <property type="molecule type" value="Genomic_DNA"/>
</dbReference>
<evidence type="ECO:0008006" key="4">
    <source>
        <dbReference type="Google" id="ProtNLM"/>
    </source>
</evidence>
<dbReference type="SUPFAM" id="SSF50630">
    <property type="entry name" value="Acid proteases"/>
    <property type="match status" value="1"/>
</dbReference>
<sequence>MADRGMRTAIGPLRQMPYTAVALASDGQQSPLQPQHRMHHTPDELPRWQQTLEHCPNRARSHSPPRDRRDQRSILIQVKKHPMLKRPPSITSTPKSYNTRKYCEFYKQNGHMIAECRELRKVIHELAYKALHELPRRRMLHQNSSHYCQWIWGRHHSVRLESSTSRSTAEESSHSAHNGVRGRGEGLRFTSPHNDPLVLEMKVASAIVRRILIDTGSSVDTIIGDYLRKLKYPGREIVLLVHSILGFGGQEVNPTGIIRLPLRFGDKVKARSLEVDFLVVDVPTTYNIILGRPILHKVKAVIIPYLLQLQFEADEEDGGKMQGDQGTA</sequence>
<proteinExistence type="predicted"/>
<dbReference type="AlphaFoldDB" id="A0A9Q1QB83"/>
<name>A0A9Q1QB83_9CARY</name>
<reference evidence="2" key="1">
    <citation type="submission" date="2022-04" db="EMBL/GenBank/DDBJ databases">
        <title>Carnegiea gigantea Genome sequencing and assembly v2.</title>
        <authorList>
            <person name="Copetti D."/>
            <person name="Sanderson M.J."/>
            <person name="Burquez A."/>
            <person name="Wojciechowski M.F."/>
        </authorList>
    </citation>
    <scope>NUCLEOTIDE SEQUENCE</scope>
    <source>
        <strain evidence="2">SGP5-SGP5p</strain>
        <tissue evidence="2">Aerial part</tissue>
    </source>
</reference>
<dbReference type="CDD" id="cd00303">
    <property type="entry name" value="retropepsin_like"/>
    <property type="match status" value="1"/>
</dbReference>
<keyword evidence="3" id="KW-1185">Reference proteome</keyword>
<evidence type="ECO:0000313" key="2">
    <source>
        <dbReference type="EMBL" id="KAJ8435076.1"/>
    </source>
</evidence>
<evidence type="ECO:0000313" key="3">
    <source>
        <dbReference type="Proteomes" id="UP001153076"/>
    </source>
</evidence>
<dbReference type="PANTHER" id="PTHR33240">
    <property type="entry name" value="OS08G0508500 PROTEIN"/>
    <property type="match status" value="1"/>
</dbReference>
<dbReference type="PANTHER" id="PTHR33240:SF17">
    <property type="entry name" value="EUKARYOTIC PEPTIDE CHAIN RELEASE FACTOR GTP-BINDING SUBUNIT-LIKE"/>
    <property type="match status" value="1"/>
</dbReference>
<protein>
    <recommendedName>
        <fullName evidence="4">Peptidase A2 domain-containing protein</fullName>
    </recommendedName>
</protein>
<dbReference type="OrthoDB" id="2919534at2759"/>
<feature type="region of interest" description="Disordered" evidence="1">
    <location>
        <begin position="163"/>
        <end position="187"/>
    </location>
</feature>
<evidence type="ECO:0000256" key="1">
    <source>
        <dbReference type="SAM" id="MobiDB-lite"/>
    </source>
</evidence>
<organism evidence="2 3">
    <name type="scientific">Carnegiea gigantea</name>
    <dbReference type="NCBI Taxonomy" id="171969"/>
    <lineage>
        <taxon>Eukaryota</taxon>
        <taxon>Viridiplantae</taxon>
        <taxon>Streptophyta</taxon>
        <taxon>Embryophyta</taxon>
        <taxon>Tracheophyta</taxon>
        <taxon>Spermatophyta</taxon>
        <taxon>Magnoliopsida</taxon>
        <taxon>eudicotyledons</taxon>
        <taxon>Gunneridae</taxon>
        <taxon>Pentapetalae</taxon>
        <taxon>Caryophyllales</taxon>
        <taxon>Cactineae</taxon>
        <taxon>Cactaceae</taxon>
        <taxon>Cactoideae</taxon>
        <taxon>Echinocereeae</taxon>
        <taxon>Carnegiea</taxon>
    </lineage>
</organism>
<gene>
    <name evidence="2" type="ORF">Cgig2_032967</name>
</gene>
<dbReference type="Gene3D" id="2.40.70.10">
    <property type="entry name" value="Acid Proteases"/>
    <property type="match status" value="1"/>
</dbReference>
<dbReference type="InterPro" id="IPR021109">
    <property type="entry name" value="Peptidase_aspartic_dom_sf"/>
</dbReference>
<comment type="caution">
    <text evidence="2">The sequence shown here is derived from an EMBL/GenBank/DDBJ whole genome shotgun (WGS) entry which is preliminary data.</text>
</comment>
<accession>A0A9Q1QB83</accession>